<feature type="transmembrane region" description="Helical" evidence="2">
    <location>
        <begin position="316"/>
        <end position="334"/>
    </location>
</feature>
<feature type="transmembrane region" description="Helical" evidence="2">
    <location>
        <begin position="7"/>
        <end position="26"/>
    </location>
</feature>
<sequence>MGARQVLAVILIGLLPTLDMVIFIAWLHRAEIAMGVFHLLMLSVPVLYAKASGTAAEKYRYLCRLLQCQKERLLRQLPAALVICLITIVGGCLSYLLFRCEGGPLGFSMQVPFPGGSKELKMCISLYAEELPNWGLGYPKWLLFIFGTYFVIVNPVFEEYFWRVFLLYELASSQRASEFAPLCNDIEQGGITQDPQMSKQKKGGPAGSSTEGGQQQGDEEKSGSAEEAVGLDKGESAPTGGAATTDKKAGEADLEAGGAVVFLGTVQRPGGAEEEEEDPELSVASSLEPHSLLVSCLYGLYHVVVVYCLLRGNATIALLAFVGLVAVGRFWIFCRGTVSLGLTTAIIMHGGVDVCVVFGIADVVFKLVPPWS</sequence>
<feature type="transmembrane region" description="Helical" evidence="2">
    <location>
        <begin position="346"/>
        <end position="368"/>
    </location>
</feature>
<feature type="region of interest" description="Disordered" evidence="1">
    <location>
        <begin position="190"/>
        <end position="249"/>
    </location>
</feature>
<feature type="transmembrane region" description="Helical" evidence="2">
    <location>
        <begin position="292"/>
        <end position="310"/>
    </location>
</feature>
<protein>
    <submittedName>
        <fullName evidence="3">Uncharacterized protein</fullName>
    </submittedName>
</protein>
<reference evidence="3" key="1">
    <citation type="submission" date="2014-11" db="EMBL/GenBank/DDBJ databases">
        <authorList>
            <person name="Otto D Thomas"/>
            <person name="Naeem Raeece"/>
        </authorList>
    </citation>
    <scope>NUCLEOTIDE SEQUENCE</scope>
</reference>
<feature type="transmembrane region" description="Helical" evidence="2">
    <location>
        <begin position="77"/>
        <end position="98"/>
    </location>
</feature>
<accession>A0A0G4I8C7</accession>
<keyword evidence="2" id="KW-0472">Membrane</keyword>
<gene>
    <name evidence="3" type="ORF">Cvel_11890</name>
</gene>
<organism evidence="3">
    <name type="scientific">Chromera velia CCMP2878</name>
    <dbReference type="NCBI Taxonomy" id="1169474"/>
    <lineage>
        <taxon>Eukaryota</taxon>
        <taxon>Sar</taxon>
        <taxon>Alveolata</taxon>
        <taxon>Colpodellida</taxon>
        <taxon>Chromeraceae</taxon>
        <taxon>Chromera</taxon>
    </lineage>
</organism>
<feature type="compositionally biased region" description="Basic and acidic residues" evidence="1">
    <location>
        <begin position="218"/>
        <end position="235"/>
    </location>
</feature>
<keyword evidence="2" id="KW-1133">Transmembrane helix</keyword>
<feature type="transmembrane region" description="Helical" evidence="2">
    <location>
        <begin position="32"/>
        <end position="56"/>
    </location>
</feature>
<evidence type="ECO:0000313" key="3">
    <source>
        <dbReference type="EMBL" id="CEM53357.1"/>
    </source>
</evidence>
<dbReference type="VEuPathDB" id="CryptoDB:Cvel_11890"/>
<evidence type="ECO:0000256" key="1">
    <source>
        <dbReference type="SAM" id="MobiDB-lite"/>
    </source>
</evidence>
<name>A0A0G4I8C7_9ALVE</name>
<proteinExistence type="predicted"/>
<evidence type="ECO:0000256" key="2">
    <source>
        <dbReference type="SAM" id="Phobius"/>
    </source>
</evidence>
<dbReference type="AlphaFoldDB" id="A0A0G4I8C7"/>
<feature type="transmembrane region" description="Helical" evidence="2">
    <location>
        <begin position="141"/>
        <end position="157"/>
    </location>
</feature>
<dbReference type="EMBL" id="CDMZ01005639">
    <property type="protein sequence ID" value="CEM53357.1"/>
    <property type="molecule type" value="Genomic_DNA"/>
</dbReference>
<keyword evidence="2" id="KW-0812">Transmembrane</keyword>